<dbReference type="PROSITE" id="PS50937">
    <property type="entry name" value="HTH_MERR_2"/>
    <property type="match status" value="1"/>
</dbReference>
<dbReference type="Pfam" id="PF07739">
    <property type="entry name" value="TipAS"/>
    <property type="match status" value="1"/>
</dbReference>
<dbReference type="OrthoDB" id="9809391at2"/>
<dbReference type="EMBL" id="RJMB01000029">
    <property type="protein sequence ID" value="RNL81842.1"/>
    <property type="molecule type" value="Genomic_DNA"/>
</dbReference>
<keyword evidence="8" id="KW-1185">Reference proteome</keyword>
<dbReference type="InterPro" id="IPR036244">
    <property type="entry name" value="TipA-like_antibiotic-bd"/>
</dbReference>
<gene>
    <name evidence="7" type="ORF">EFW17_21110</name>
</gene>
<evidence type="ECO:0000259" key="6">
    <source>
        <dbReference type="PROSITE" id="PS50937"/>
    </source>
</evidence>
<dbReference type="InterPro" id="IPR012925">
    <property type="entry name" value="TipAS_dom"/>
</dbReference>
<comment type="caution">
    <text evidence="7">The sequence shown here is derived from an EMBL/GenBank/DDBJ whole genome shotgun (WGS) entry which is preliminary data.</text>
</comment>
<keyword evidence="2" id="KW-0238">DNA-binding</keyword>
<keyword evidence="3" id="KW-0010">Activator</keyword>
<keyword evidence="5" id="KW-0175">Coiled coil</keyword>
<dbReference type="AlphaFoldDB" id="A0A3N0E1W5"/>
<dbReference type="PANTHER" id="PTHR30204">
    <property type="entry name" value="REDOX-CYCLING DRUG-SENSING TRANSCRIPTIONAL ACTIVATOR SOXR"/>
    <property type="match status" value="1"/>
</dbReference>
<dbReference type="GO" id="GO:0003677">
    <property type="term" value="F:DNA binding"/>
    <property type="evidence" value="ECO:0007669"/>
    <property type="project" value="UniProtKB-KW"/>
</dbReference>
<keyword evidence="1" id="KW-0805">Transcription regulation</keyword>
<evidence type="ECO:0000256" key="5">
    <source>
        <dbReference type="SAM" id="Coils"/>
    </source>
</evidence>
<dbReference type="Gene3D" id="1.10.1660.10">
    <property type="match status" value="1"/>
</dbReference>
<dbReference type="CDD" id="cd01106">
    <property type="entry name" value="HTH_TipAL-Mta"/>
    <property type="match status" value="1"/>
</dbReference>
<dbReference type="SUPFAM" id="SSF46955">
    <property type="entry name" value="Putative DNA-binding domain"/>
    <property type="match status" value="1"/>
</dbReference>
<dbReference type="GO" id="GO:0003700">
    <property type="term" value="F:DNA-binding transcription factor activity"/>
    <property type="evidence" value="ECO:0007669"/>
    <property type="project" value="InterPro"/>
</dbReference>
<evidence type="ECO:0000256" key="4">
    <source>
        <dbReference type="ARBA" id="ARBA00023163"/>
    </source>
</evidence>
<sequence length="252" mass="28784">MPTEWPIREVARLAGTTSRTLRHYDHIGVLRPSRVGPDGHRFYDQHCVVRLQRILLLRELGLGLSDIADVLTGERDVAAALRTHLALLESERDRLERRIESVRTTLRKTEEGERLMADEILDGFNHERYRDEVIERWGRDAYESGAQWWRGLSPEERDGIQREQHEIASAFGAAHAAGAPPEGEEVQGITQRHYTWVSRGWQGRNPTAEQFAGLGQMYVDDPRFAATYDRHGEGTAAFIRDAMRAYADGNLR</sequence>
<dbReference type="Proteomes" id="UP000269198">
    <property type="component" value="Unassembled WGS sequence"/>
</dbReference>
<evidence type="ECO:0000256" key="1">
    <source>
        <dbReference type="ARBA" id="ARBA00023015"/>
    </source>
</evidence>
<evidence type="ECO:0000313" key="7">
    <source>
        <dbReference type="EMBL" id="RNL81842.1"/>
    </source>
</evidence>
<feature type="coiled-coil region" evidence="5">
    <location>
        <begin position="78"/>
        <end position="112"/>
    </location>
</feature>
<evidence type="ECO:0000256" key="2">
    <source>
        <dbReference type="ARBA" id="ARBA00023125"/>
    </source>
</evidence>
<keyword evidence="4" id="KW-0804">Transcription</keyword>
<dbReference type="InterPro" id="IPR000551">
    <property type="entry name" value="MerR-type_HTH_dom"/>
</dbReference>
<dbReference type="Gene3D" id="1.10.490.50">
    <property type="entry name" value="Antibiotic binding domain of TipA-like multidrug resistance regulators"/>
    <property type="match status" value="1"/>
</dbReference>
<accession>A0A3N0E1W5</accession>
<dbReference type="SUPFAM" id="SSF89082">
    <property type="entry name" value="Antibiotic binding domain of TipA-like multidrug resistance regulators"/>
    <property type="match status" value="1"/>
</dbReference>
<reference evidence="7 8" key="1">
    <citation type="submission" date="2018-11" db="EMBL/GenBank/DDBJ databases">
        <title>The genome draft of YIM 96095.</title>
        <authorList>
            <person name="Tang S.-K."/>
            <person name="Chunyu W.-X."/>
            <person name="Feng Y.-Z."/>
        </authorList>
    </citation>
    <scope>NUCLEOTIDE SEQUENCE [LARGE SCALE GENOMIC DNA]</scope>
    <source>
        <strain evidence="7 8">YIM 96095</strain>
    </source>
</reference>
<dbReference type="SMART" id="SM00422">
    <property type="entry name" value="HTH_MERR"/>
    <property type="match status" value="1"/>
</dbReference>
<dbReference type="PANTHER" id="PTHR30204:SF90">
    <property type="entry name" value="HTH-TYPE TRANSCRIPTIONAL ACTIVATOR MTA"/>
    <property type="match status" value="1"/>
</dbReference>
<proteinExistence type="predicted"/>
<dbReference type="RefSeq" id="WP_123203220.1">
    <property type="nucleotide sequence ID" value="NZ_RJMB01000029.1"/>
</dbReference>
<dbReference type="InterPro" id="IPR047057">
    <property type="entry name" value="MerR_fam"/>
</dbReference>
<protein>
    <submittedName>
        <fullName evidence="7">MerR family transcriptional regulator</fullName>
    </submittedName>
</protein>
<evidence type="ECO:0000313" key="8">
    <source>
        <dbReference type="Proteomes" id="UP000269198"/>
    </source>
</evidence>
<dbReference type="InterPro" id="IPR009061">
    <property type="entry name" value="DNA-bd_dom_put_sf"/>
</dbReference>
<dbReference type="Pfam" id="PF13411">
    <property type="entry name" value="MerR_1"/>
    <property type="match status" value="1"/>
</dbReference>
<evidence type="ECO:0000256" key="3">
    <source>
        <dbReference type="ARBA" id="ARBA00023159"/>
    </source>
</evidence>
<name>A0A3N0E1W5_9ACTN</name>
<organism evidence="7 8">
    <name type="scientific">Halostreptopolyspora alba</name>
    <dbReference type="NCBI Taxonomy" id="2487137"/>
    <lineage>
        <taxon>Bacteria</taxon>
        <taxon>Bacillati</taxon>
        <taxon>Actinomycetota</taxon>
        <taxon>Actinomycetes</taxon>
        <taxon>Streptosporangiales</taxon>
        <taxon>Nocardiopsidaceae</taxon>
        <taxon>Halostreptopolyspora</taxon>
    </lineage>
</organism>
<feature type="domain" description="HTH merR-type" evidence="6">
    <location>
        <begin position="4"/>
        <end position="73"/>
    </location>
</feature>